<dbReference type="SUPFAM" id="SSF46894">
    <property type="entry name" value="C-terminal effector domain of the bipartite response regulators"/>
    <property type="match status" value="1"/>
</dbReference>
<dbReference type="GO" id="GO:0003677">
    <property type="term" value="F:DNA binding"/>
    <property type="evidence" value="ECO:0007669"/>
    <property type="project" value="InterPro"/>
</dbReference>
<dbReference type="InterPro" id="IPR000792">
    <property type="entry name" value="Tscrpt_reg_LuxR_C"/>
</dbReference>
<dbReference type="EMBL" id="JAAONZ010000015">
    <property type="protein sequence ID" value="NHO67208.1"/>
    <property type="molecule type" value="Genomic_DNA"/>
</dbReference>
<evidence type="ECO:0000259" key="1">
    <source>
        <dbReference type="SMART" id="SM00421"/>
    </source>
</evidence>
<dbReference type="AlphaFoldDB" id="A0A9E5MMZ5"/>
<dbReference type="GO" id="GO:0006355">
    <property type="term" value="P:regulation of DNA-templated transcription"/>
    <property type="evidence" value="ECO:0007669"/>
    <property type="project" value="InterPro"/>
</dbReference>
<dbReference type="Gene3D" id="1.10.10.10">
    <property type="entry name" value="Winged helix-like DNA-binding domain superfamily/Winged helix DNA-binding domain"/>
    <property type="match status" value="1"/>
</dbReference>
<reference evidence="2" key="1">
    <citation type="submission" date="2020-03" db="EMBL/GenBank/DDBJ databases">
        <authorList>
            <person name="Guo F."/>
        </authorList>
    </citation>
    <scope>NUCLEOTIDE SEQUENCE</scope>
    <source>
        <strain evidence="2">JCM 30134</strain>
    </source>
</reference>
<dbReference type="Pfam" id="PF00196">
    <property type="entry name" value="GerE"/>
    <property type="match status" value="1"/>
</dbReference>
<accession>A0A9E5MMZ5</accession>
<name>A0A9E5MMZ5_9GAMM</name>
<evidence type="ECO:0000313" key="2">
    <source>
        <dbReference type="EMBL" id="NHO67208.1"/>
    </source>
</evidence>
<gene>
    <name evidence="2" type="ORF">G8770_16795</name>
</gene>
<keyword evidence="3" id="KW-1185">Reference proteome</keyword>
<proteinExistence type="predicted"/>
<comment type="caution">
    <text evidence="2">The sequence shown here is derived from an EMBL/GenBank/DDBJ whole genome shotgun (WGS) entry which is preliminary data.</text>
</comment>
<sequence>MTNSSDPELIASDIDLIEGIYAATTQEGSLKEAARTFLSLQGDIGGAIFHFDSIAETPSGFEVFTSPPDMESVAQELFDNYSHEFGSLDNPLITAGLKDLMAGKVLISDDVMPYEEFQKTDYYKTVIHPLGIRRSMGWVVAGNAQLWLTFTSSRDELAGKYQPQHLARAQLFQRHMARAIHILELLTDSEGNRLVFEQAIERVPQAIVLVDDTLNIHFLNASAKALISSTNSLSGNSNRFLFGETAHERATFEKWWSILTTAQVGDGARFNPSRINPIWEIEVSRVSSRGAGATQGRRWMLSLKRSPDNGVLPVDYLMSRYALTRAEAKVCIALCNNGDAVSVANAMCITANTVRSHLKNIFKKTGFKSQVELAVNLIRTEQ</sequence>
<feature type="domain" description="HTH luxR-type" evidence="1">
    <location>
        <begin position="320"/>
        <end position="377"/>
    </location>
</feature>
<dbReference type="RefSeq" id="WP_167189487.1">
    <property type="nucleotide sequence ID" value="NZ_JAAONZ010000015.1"/>
</dbReference>
<organism evidence="2 3">
    <name type="scientific">Pseudomaricurvus hydrocarbonicus</name>
    <dbReference type="NCBI Taxonomy" id="1470433"/>
    <lineage>
        <taxon>Bacteria</taxon>
        <taxon>Pseudomonadati</taxon>
        <taxon>Pseudomonadota</taxon>
        <taxon>Gammaproteobacteria</taxon>
        <taxon>Cellvibrionales</taxon>
        <taxon>Cellvibrionaceae</taxon>
        <taxon>Pseudomaricurvus</taxon>
    </lineage>
</organism>
<dbReference type="SMART" id="SM00421">
    <property type="entry name" value="HTH_LUXR"/>
    <property type="match status" value="1"/>
</dbReference>
<dbReference type="Proteomes" id="UP000787472">
    <property type="component" value="Unassembled WGS sequence"/>
</dbReference>
<evidence type="ECO:0000313" key="3">
    <source>
        <dbReference type="Proteomes" id="UP000787472"/>
    </source>
</evidence>
<dbReference type="InterPro" id="IPR036388">
    <property type="entry name" value="WH-like_DNA-bd_sf"/>
</dbReference>
<dbReference type="InterPro" id="IPR016032">
    <property type="entry name" value="Sig_transdc_resp-reg_C-effctor"/>
</dbReference>
<protein>
    <recommendedName>
        <fullName evidence="1">HTH luxR-type domain-containing protein</fullName>
    </recommendedName>
</protein>